<dbReference type="InterPro" id="IPR005024">
    <property type="entry name" value="Snf7_fam"/>
</dbReference>
<dbReference type="RefSeq" id="XP_025363550.1">
    <property type="nucleotide sequence ID" value="XM_025509078.1"/>
</dbReference>
<dbReference type="Pfam" id="PF03357">
    <property type="entry name" value="Snf7"/>
    <property type="match status" value="1"/>
</dbReference>
<comment type="similarity">
    <text evidence="2">Belongs to the SNF7 family.</text>
</comment>
<dbReference type="PANTHER" id="PTHR22761">
    <property type="entry name" value="CHARGED MULTIVESICULAR BODY PROTEIN"/>
    <property type="match status" value="1"/>
</dbReference>
<evidence type="ECO:0000256" key="5">
    <source>
        <dbReference type="ARBA" id="ARBA00022927"/>
    </source>
</evidence>
<dbReference type="GO" id="GO:0005771">
    <property type="term" value="C:multivesicular body"/>
    <property type="evidence" value="ECO:0007669"/>
    <property type="project" value="TreeGrafter"/>
</dbReference>
<dbReference type="AlphaFoldDB" id="A0A316UVW4"/>
<evidence type="ECO:0000313" key="9">
    <source>
        <dbReference type="EMBL" id="PWN28938.1"/>
    </source>
</evidence>
<dbReference type="GeneID" id="37030901"/>
<keyword evidence="3" id="KW-0813">Transport</keyword>
<dbReference type="Proteomes" id="UP000245884">
    <property type="component" value="Unassembled WGS sequence"/>
</dbReference>
<dbReference type="STRING" id="1569628.A0A316UVW4"/>
<keyword evidence="10" id="KW-1185">Reference proteome</keyword>
<keyword evidence="7" id="KW-0175">Coiled coil</keyword>
<dbReference type="GO" id="GO:0015031">
    <property type="term" value="P:protein transport"/>
    <property type="evidence" value="ECO:0007669"/>
    <property type="project" value="UniProtKB-KW"/>
</dbReference>
<dbReference type="GO" id="GO:0032511">
    <property type="term" value="P:late endosome to vacuole transport via multivesicular body sorting pathway"/>
    <property type="evidence" value="ECO:0007669"/>
    <property type="project" value="TreeGrafter"/>
</dbReference>
<dbReference type="EMBL" id="KZ819664">
    <property type="protein sequence ID" value="PWN28938.1"/>
    <property type="molecule type" value="Genomic_DNA"/>
</dbReference>
<dbReference type="OrthoDB" id="441172at2759"/>
<sequence length="218" mass="24694">MGASGSKPPKVTSHDRAVLDLKLQRDRIRQYQKKLLLLEDKERSAARQLLARGDKARALSALRRGKYQRSILTKTDSQLRTLEDLVSNIEFTQIQASVYAGLSRGNEVLKELHKELNPEAVERLMDETAAGVAYQREVDEALASRMTVEEEEEVKGEMERLEAEVRMERGETVQEEPQQVKLPDAPTTEPVASVREGETRTEESREPQKAEERQAVLA</sequence>
<feature type="compositionally biased region" description="Basic and acidic residues" evidence="8">
    <location>
        <begin position="155"/>
        <end position="172"/>
    </location>
</feature>
<evidence type="ECO:0000256" key="8">
    <source>
        <dbReference type="SAM" id="MobiDB-lite"/>
    </source>
</evidence>
<reference evidence="9 10" key="1">
    <citation type="journal article" date="2018" name="Mol. Biol. Evol.">
        <title>Broad Genomic Sampling Reveals a Smut Pathogenic Ancestry of the Fungal Clade Ustilaginomycotina.</title>
        <authorList>
            <person name="Kijpornyongpan T."/>
            <person name="Mondo S.J."/>
            <person name="Barry K."/>
            <person name="Sandor L."/>
            <person name="Lee J."/>
            <person name="Lipzen A."/>
            <person name="Pangilinan J."/>
            <person name="LaButti K."/>
            <person name="Hainaut M."/>
            <person name="Henrissat B."/>
            <person name="Grigoriev I.V."/>
            <person name="Spatafora J.W."/>
            <person name="Aime M.C."/>
        </authorList>
    </citation>
    <scope>NUCLEOTIDE SEQUENCE [LARGE SCALE GENOMIC DNA]</scope>
    <source>
        <strain evidence="9 10">MCA 5214</strain>
    </source>
</reference>
<organism evidence="9 10">
    <name type="scientific">Jaminaea rosea</name>
    <dbReference type="NCBI Taxonomy" id="1569628"/>
    <lineage>
        <taxon>Eukaryota</taxon>
        <taxon>Fungi</taxon>
        <taxon>Dikarya</taxon>
        <taxon>Basidiomycota</taxon>
        <taxon>Ustilaginomycotina</taxon>
        <taxon>Exobasidiomycetes</taxon>
        <taxon>Microstromatales</taxon>
        <taxon>Microstromatales incertae sedis</taxon>
        <taxon>Jaminaea</taxon>
    </lineage>
</organism>
<dbReference type="GO" id="GO:0000815">
    <property type="term" value="C:ESCRT III complex"/>
    <property type="evidence" value="ECO:0007669"/>
    <property type="project" value="TreeGrafter"/>
</dbReference>
<feature type="compositionally biased region" description="Basic and acidic residues" evidence="8">
    <location>
        <begin position="195"/>
        <end position="218"/>
    </location>
</feature>
<evidence type="ECO:0000256" key="6">
    <source>
        <dbReference type="ARBA" id="ARBA00023136"/>
    </source>
</evidence>
<keyword evidence="4" id="KW-0967">Endosome</keyword>
<name>A0A316UVW4_9BASI</name>
<evidence type="ECO:0000256" key="2">
    <source>
        <dbReference type="ARBA" id="ARBA00006190"/>
    </source>
</evidence>
<accession>A0A316UVW4</accession>
<protein>
    <submittedName>
        <fullName evidence="9">Snf7-domain-containing protein</fullName>
    </submittedName>
</protein>
<proteinExistence type="inferred from homology"/>
<evidence type="ECO:0000256" key="7">
    <source>
        <dbReference type="SAM" id="Coils"/>
    </source>
</evidence>
<evidence type="ECO:0000313" key="10">
    <source>
        <dbReference type="Proteomes" id="UP000245884"/>
    </source>
</evidence>
<evidence type="ECO:0000256" key="3">
    <source>
        <dbReference type="ARBA" id="ARBA00022448"/>
    </source>
</evidence>
<keyword evidence="6" id="KW-0472">Membrane</keyword>
<evidence type="ECO:0000256" key="4">
    <source>
        <dbReference type="ARBA" id="ARBA00022753"/>
    </source>
</evidence>
<evidence type="ECO:0000256" key="1">
    <source>
        <dbReference type="ARBA" id="ARBA00004608"/>
    </source>
</evidence>
<gene>
    <name evidence="9" type="ORF">BDZ90DRAFT_278343</name>
</gene>
<keyword evidence="5" id="KW-0653">Protein transport</keyword>
<comment type="subcellular location">
    <subcellularLocation>
        <location evidence="1">Endosome membrane</location>
    </subcellularLocation>
</comment>
<feature type="region of interest" description="Disordered" evidence="8">
    <location>
        <begin position="151"/>
        <end position="218"/>
    </location>
</feature>
<feature type="coiled-coil region" evidence="7">
    <location>
        <begin position="21"/>
        <end position="48"/>
    </location>
</feature>
<dbReference type="PANTHER" id="PTHR22761:SF5">
    <property type="entry name" value="CHARGED MULTIVESICULAR BODY PROTEIN 6"/>
    <property type="match status" value="1"/>
</dbReference>
<dbReference type="GO" id="GO:0006900">
    <property type="term" value="P:vesicle budding from membrane"/>
    <property type="evidence" value="ECO:0007669"/>
    <property type="project" value="TreeGrafter"/>
</dbReference>